<dbReference type="InterPro" id="IPR050528">
    <property type="entry name" value="L-type_Lectin-RKs"/>
</dbReference>
<dbReference type="PANTHER" id="PTHR27007">
    <property type="match status" value="1"/>
</dbReference>
<dbReference type="AlphaFoldDB" id="A0ABC8V4G8"/>
<evidence type="ECO:0000313" key="4">
    <source>
        <dbReference type="Proteomes" id="UP001642360"/>
    </source>
</evidence>
<name>A0ABC8V4G8_9AQUA</name>
<dbReference type="SUPFAM" id="SSF56112">
    <property type="entry name" value="Protein kinase-like (PK-like)"/>
    <property type="match status" value="1"/>
</dbReference>
<dbReference type="Proteomes" id="UP001642360">
    <property type="component" value="Unassembled WGS sequence"/>
</dbReference>
<sequence>MLEVACGRKPVEPQLNNMILAEWVVERWVQGAILEASDPSLRGDFEVEEMELVLKLGLLCSHSNPVARPSMRQVMQYLNGDATLPEIMADAIGPDMFSVSMFLVGSREYNEYLSSFASSSGKASGYSMSTTDPILSQAALNLLALRLASELHLRCYEDFVMLLLMGLSPQASEESQLPCNPYLKLDPKAKLDDLSGPNFMASDIRFVLGGNRLSPAPCTRFGTSVFKPRVYGRSFCRQFLKITSIGGIILYDVALNQSF</sequence>
<proteinExistence type="predicted"/>
<dbReference type="Gene3D" id="1.10.510.10">
    <property type="entry name" value="Transferase(Phosphotransferase) domain 1"/>
    <property type="match status" value="1"/>
</dbReference>
<dbReference type="InterPro" id="IPR011009">
    <property type="entry name" value="Kinase-like_dom_sf"/>
</dbReference>
<keyword evidence="2" id="KW-0067">ATP-binding</keyword>
<keyword evidence="4" id="KW-1185">Reference proteome</keyword>
<keyword evidence="1" id="KW-0547">Nucleotide-binding</keyword>
<accession>A0ABC8V4G8</accession>
<dbReference type="EMBL" id="CAUOFW020010390">
    <property type="protein sequence ID" value="CAK9188263.1"/>
    <property type="molecule type" value="Genomic_DNA"/>
</dbReference>
<evidence type="ECO:0000313" key="3">
    <source>
        <dbReference type="EMBL" id="CAK9188263.1"/>
    </source>
</evidence>
<evidence type="ECO:0000256" key="1">
    <source>
        <dbReference type="ARBA" id="ARBA00022741"/>
    </source>
</evidence>
<protein>
    <submittedName>
        <fullName evidence="3">Uncharacterized protein</fullName>
    </submittedName>
</protein>
<gene>
    <name evidence="3" type="ORF">ILEXP_LOCUS58927</name>
</gene>
<evidence type="ECO:0000256" key="2">
    <source>
        <dbReference type="ARBA" id="ARBA00022840"/>
    </source>
</evidence>
<reference evidence="3 4" key="1">
    <citation type="submission" date="2024-02" db="EMBL/GenBank/DDBJ databases">
        <authorList>
            <person name="Vignale AGUSTIN F."/>
            <person name="Sosa J E."/>
            <person name="Modenutti C."/>
        </authorList>
    </citation>
    <scope>NUCLEOTIDE SEQUENCE [LARGE SCALE GENOMIC DNA]</scope>
</reference>
<dbReference type="GO" id="GO:0005524">
    <property type="term" value="F:ATP binding"/>
    <property type="evidence" value="ECO:0007669"/>
    <property type="project" value="UniProtKB-KW"/>
</dbReference>
<organism evidence="3 4">
    <name type="scientific">Ilex paraguariensis</name>
    <name type="common">yerba mate</name>
    <dbReference type="NCBI Taxonomy" id="185542"/>
    <lineage>
        <taxon>Eukaryota</taxon>
        <taxon>Viridiplantae</taxon>
        <taxon>Streptophyta</taxon>
        <taxon>Embryophyta</taxon>
        <taxon>Tracheophyta</taxon>
        <taxon>Spermatophyta</taxon>
        <taxon>Magnoliopsida</taxon>
        <taxon>eudicotyledons</taxon>
        <taxon>Gunneridae</taxon>
        <taxon>Pentapetalae</taxon>
        <taxon>asterids</taxon>
        <taxon>campanulids</taxon>
        <taxon>Aquifoliales</taxon>
        <taxon>Aquifoliaceae</taxon>
        <taxon>Ilex</taxon>
    </lineage>
</organism>
<comment type="caution">
    <text evidence="3">The sequence shown here is derived from an EMBL/GenBank/DDBJ whole genome shotgun (WGS) entry which is preliminary data.</text>
</comment>